<name>A0A1W2TEW3_ROSNE</name>
<dbReference type="Proteomes" id="UP000054516">
    <property type="component" value="Unassembled WGS sequence"/>
</dbReference>
<comment type="similarity">
    <text evidence="1">Belongs to the EFR3 family.</text>
</comment>
<dbReference type="Pfam" id="PF21072">
    <property type="entry name" value="EFR3"/>
    <property type="match status" value="2"/>
</dbReference>
<gene>
    <name evidence="3" type="ORF">SAMD00023353_2001590</name>
</gene>
<keyword evidence="4" id="KW-1185">Reference proteome</keyword>
<protein>
    <recommendedName>
        <fullName evidence="5">Protein EFR3</fullName>
    </recommendedName>
</protein>
<feature type="region of interest" description="Disordered" evidence="2">
    <location>
        <begin position="941"/>
        <end position="1089"/>
    </location>
</feature>
<reference evidence="3" key="1">
    <citation type="submission" date="2016-03" db="EMBL/GenBank/DDBJ databases">
        <title>Draft genome sequence of Rosellinia necatrix.</title>
        <authorList>
            <person name="Kanematsu S."/>
        </authorList>
    </citation>
    <scope>NUCLEOTIDE SEQUENCE [LARGE SCALE GENOMIC DNA]</scope>
    <source>
        <strain evidence="3">W97</strain>
    </source>
</reference>
<organism evidence="3">
    <name type="scientific">Rosellinia necatrix</name>
    <name type="common">White root-rot fungus</name>
    <dbReference type="NCBI Taxonomy" id="77044"/>
    <lineage>
        <taxon>Eukaryota</taxon>
        <taxon>Fungi</taxon>
        <taxon>Dikarya</taxon>
        <taxon>Ascomycota</taxon>
        <taxon>Pezizomycotina</taxon>
        <taxon>Sordariomycetes</taxon>
        <taxon>Xylariomycetidae</taxon>
        <taxon>Xylariales</taxon>
        <taxon>Xylariaceae</taxon>
        <taxon>Rosellinia</taxon>
    </lineage>
</organism>
<evidence type="ECO:0000256" key="1">
    <source>
        <dbReference type="ARBA" id="ARBA00010216"/>
    </source>
</evidence>
<feature type="region of interest" description="Disordered" evidence="2">
    <location>
        <begin position="855"/>
        <end position="929"/>
    </location>
</feature>
<proteinExistence type="inferred from homology"/>
<dbReference type="InterPro" id="IPR016024">
    <property type="entry name" value="ARM-type_fold"/>
</dbReference>
<evidence type="ECO:0000256" key="2">
    <source>
        <dbReference type="SAM" id="MobiDB-lite"/>
    </source>
</evidence>
<dbReference type="OrthoDB" id="19232at2759"/>
<feature type="compositionally biased region" description="Low complexity" evidence="2">
    <location>
        <begin position="912"/>
        <end position="929"/>
    </location>
</feature>
<feature type="region of interest" description="Disordered" evidence="2">
    <location>
        <begin position="409"/>
        <end position="432"/>
    </location>
</feature>
<dbReference type="STRING" id="77044.A0A1W2TEW3"/>
<feature type="compositionally biased region" description="Low complexity" evidence="2">
    <location>
        <begin position="856"/>
        <end position="872"/>
    </location>
</feature>
<dbReference type="GO" id="GO:0072659">
    <property type="term" value="P:protein localization to plasma membrane"/>
    <property type="evidence" value="ECO:0007669"/>
    <property type="project" value="InterPro"/>
</dbReference>
<sequence>MNAIQQKCRPKHQVLVLKCYPRTTKGAVDIKPNSSELSYLLFYATSRRSKIQKIGQFLEKKTASDVWRLRIGNVQVTLQILAALIEKSPKDLPLFAQNVLKILGLILRSNDITMVEASLPTFETFCEHHDVSSLFADQAYLHQYEEVVHAYAACASTHVTPGKATPSKPVTLRWRNAGLGAIKSIAASDALSSVSGRQLDVLVPMVLENLWTDEESLDVLRQRVETEQKVDLSAISRRRTSVSTVRTTGTGGDTNPIAISGTSGDIDKLAEEDTAVAAMQCLKQIFVIPNRAQLHGATTALLKFTRERIYHKETVVKLQPAGHHDGGWAIKIFDLITRWSPVQDRYTIVVTAMDALLRTPPTSENIEEQIVLAAIVSSLLRSDINLIGLSVIDVLLGLIQHMKRTLRHCTSSRDGTGSITSPEDESLSEGHDQISSDHNLLNCIQQCIGDLATHVYYADQISDMIAAVLSQLKPHPSAPEFTMTVDKANNSGGPAASTGNVSEEQSQLDSYFARDLAKTTALRAIQSILMVANPKTKLSGNISLRRNKVPVQVWEGTQWLLRDPDGQVRKAYADALITWLDRETTRADLRARDEFGQDSSRVNNREVPSGTGRRAVSGTSNKEKPARPPRSYFLLLLHLAIYDTALQYIEFDADVALLHILLTKLVTRLGVNAARFGLPMVFRLQEDIQEVETPLSKVRLGCLCHGYFWAVSEQFDFESSVIGRAIQNEIARRRSKGFWVEGVHVPTPLLKSIGTPGLRSPQRDMSIHEIESEALLPFDDRSTMVDCICTNYRDETISPPVSPSASPGRGVPGPILGSTLSMIPPVDDQDELPAKFREDMLVEWVREAAIATIQEGSKSASLSGSKTGTTATKKNRLAVNGLTTNGIVQSRPGSAYTAHNNLRPSSNAGTNGARKSSMQSRSSGKSGSVRGVVASVEQLKSALTGDPTRPQTFHTVQEDDDSSDSMVSYEFEPSELSFNPQVPEGDENNEANHIQARPKSRDQKTLGDPSGPLTSHPMDVSDEDEDEVPPVPPLPASYAGRSPEPDTGLEQSPRVSIQDHAVKATRRSLKSREGESIVSGTFGDSDGTGIMDLQSLLRGIDSKSKQNTIGNLTRPPY</sequence>
<evidence type="ECO:0000313" key="3">
    <source>
        <dbReference type="EMBL" id="GAP86586.1"/>
    </source>
</evidence>
<dbReference type="PANTHER" id="PTHR47766">
    <property type="entry name" value="PROTEIN EFR3"/>
    <property type="match status" value="1"/>
</dbReference>
<evidence type="ECO:0000313" key="4">
    <source>
        <dbReference type="Proteomes" id="UP000054516"/>
    </source>
</evidence>
<dbReference type="InterPro" id="IPR049150">
    <property type="entry name" value="EFR3_HEAT-like_rpt"/>
</dbReference>
<feature type="compositionally biased region" description="Polar residues" evidence="2">
    <location>
        <begin position="409"/>
        <end position="421"/>
    </location>
</feature>
<dbReference type="SUPFAM" id="SSF48371">
    <property type="entry name" value="ARM repeat"/>
    <property type="match status" value="1"/>
</dbReference>
<feature type="region of interest" description="Disordered" evidence="2">
    <location>
        <begin position="591"/>
        <end position="627"/>
    </location>
</feature>
<dbReference type="InterPro" id="IPR039786">
    <property type="entry name" value="EFR3"/>
</dbReference>
<dbReference type="PANTHER" id="PTHR47766:SF1">
    <property type="entry name" value="PROTEIN EFR3"/>
    <property type="match status" value="1"/>
</dbReference>
<feature type="compositionally biased region" description="Polar residues" evidence="2">
    <location>
        <begin position="881"/>
        <end position="910"/>
    </location>
</feature>
<dbReference type="OMA" id="ATHVYYT"/>
<dbReference type="EMBL" id="DF977465">
    <property type="protein sequence ID" value="GAP86586.1"/>
    <property type="molecule type" value="Genomic_DNA"/>
</dbReference>
<evidence type="ECO:0008006" key="5">
    <source>
        <dbReference type="Google" id="ProtNLM"/>
    </source>
</evidence>
<accession>A0A1W2TEW3</accession>
<dbReference type="AlphaFoldDB" id="A0A1W2TEW3"/>
<dbReference type="GO" id="GO:0005886">
    <property type="term" value="C:plasma membrane"/>
    <property type="evidence" value="ECO:0007669"/>
    <property type="project" value="TreeGrafter"/>
</dbReference>